<dbReference type="STRING" id="282301.A0A267F7E2"/>
<dbReference type="GO" id="GO:0008270">
    <property type="term" value="F:zinc ion binding"/>
    <property type="evidence" value="ECO:0007669"/>
    <property type="project" value="UniProtKB-KW"/>
</dbReference>
<dbReference type="Pfam" id="PF16278">
    <property type="entry name" value="zf-C2HE"/>
    <property type="match status" value="1"/>
</dbReference>
<evidence type="ECO:0000256" key="7">
    <source>
        <dbReference type="ARBA" id="ARBA00023204"/>
    </source>
</evidence>
<dbReference type="GO" id="GO:0005634">
    <property type="term" value="C:nucleus"/>
    <property type="evidence" value="ECO:0007669"/>
    <property type="project" value="UniProtKB-SubCell"/>
</dbReference>
<comment type="caution">
    <text evidence="9">Lacks conserved residue(s) required for the propagation of feature annotation.</text>
</comment>
<evidence type="ECO:0000313" key="12">
    <source>
        <dbReference type="Proteomes" id="UP000215902"/>
    </source>
</evidence>
<dbReference type="OrthoDB" id="3512845at2759"/>
<protein>
    <recommendedName>
        <fullName evidence="10">HIT domain-containing protein</fullName>
    </recommendedName>
</protein>
<reference evidence="11 12" key="1">
    <citation type="submission" date="2017-06" db="EMBL/GenBank/DDBJ databases">
        <title>A platform for efficient transgenesis in Macrostomum lignano, a flatworm model organism for stem cell research.</title>
        <authorList>
            <person name="Berezikov E."/>
        </authorList>
    </citation>
    <scope>NUCLEOTIDE SEQUENCE [LARGE SCALE GENOMIC DNA]</scope>
    <source>
        <strain evidence="11">DV1</strain>
        <tissue evidence="11">Whole organism</tissue>
    </source>
</reference>
<evidence type="ECO:0000259" key="10">
    <source>
        <dbReference type="PROSITE" id="PS51084"/>
    </source>
</evidence>
<proteinExistence type="predicted"/>
<dbReference type="InterPro" id="IPR032566">
    <property type="entry name" value="Znf-C2HE"/>
</dbReference>
<dbReference type="AlphaFoldDB" id="A0A267F7E2"/>
<comment type="subcellular location">
    <subcellularLocation>
        <location evidence="1">Nucleus</location>
    </subcellularLocation>
</comment>
<evidence type="ECO:0000256" key="1">
    <source>
        <dbReference type="ARBA" id="ARBA00004123"/>
    </source>
</evidence>
<organism evidence="11 12">
    <name type="scientific">Macrostomum lignano</name>
    <dbReference type="NCBI Taxonomy" id="282301"/>
    <lineage>
        <taxon>Eukaryota</taxon>
        <taxon>Metazoa</taxon>
        <taxon>Spiralia</taxon>
        <taxon>Lophotrochozoa</taxon>
        <taxon>Platyhelminthes</taxon>
        <taxon>Rhabditophora</taxon>
        <taxon>Macrostomorpha</taxon>
        <taxon>Macrostomida</taxon>
        <taxon>Macrostomidae</taxon>
        <taxon>Macrostomum</taxon>
    </lineage>
</organism>
<feature type="non-terminal residue" evidence="11">
    <location>
        <position position="1"/>
    </location>
</feature>
<dbReference type="SUPFAM" id="SSF54197">
    <property type="entry name" value="HIT-like"/>
    <property type="match status" value="1"/>
</dbReference>
<dbReference type="FunFam" id="3.30.428.10:FF:000004">
    <property type="entry name" value="aprataxin isoform X2"/>
    <property type="match status" value="1"/>
</dbReference>
<dbReference type="InterPro" id="IPR019808">
    <property type="entry name" value="Histidine_triad_CS"/>
</dbReference>
<evidence type="ECO:0000256" key="6">
    <source>
        <dbReference type="ARBA" id="ARBA00023125"/>
    </source>
</evidence>
<evidence type="ECO:0000256" key="2">
    <source>
        <dbReference type="ARBA" id="ARBA00022723"/>
    </source>
</evidence>
<gene>
    <name evidence="11" type="ORF">BOX15_Mlig001172g5</name>
</gene>
<dbReference type="GO" id="GO:0000012">
    <property type="term" value="P:single strand break repair"/>
    <property type="evidence" value="ECO:0007669"/>
    <property type="project" value="TreeGrafter"/>
</dbReference>
<dbReference type="PANTHER" id="PTHR12486:SF4">
    <property type="entry name" value="APRATAXIN"/>
    <property type="match status" value="1"/>
</dbReference>
<dbReference type="GO" id="GO:0003697">
    <property type="term" value="F:single-stranded DNA binding"/>
    <property type="evidence" value="ECO:0007669"/>
    <property type="project" value="TreeGrafter"/>
</dbReference>
<keyword evidence="12" id="KW-1185">Reference proteome</keyword>
<dbReference type="EMBL" id="NIVC01001350">
    <property type="protein sequence ID" value="PAA69077.1"/>
    <property type="molecule type" value="Genomic_DNA"/>
</dbReference>
<evidence type="ECO:0000256" key="9">
    <source>
        <dbReference type="PROSITE-ProRule" id="PRU00464"/>
    </source>
</evidence>
<evidence type="ECO:0000256" key="3">
    <source>
        <dbReference type="ARBA" id="ARBA00022763"/>
    </source>
</evidence>
<keyword evidence="6" id="KW-0238">DNA-binding</keyword>
<dbReference type="GO" id="GO:0003725">
    <property type="term" value="F:double-stranded RNA binding"/>
    <property type="evidence" value="ECO:0007669"/>
    <property type="project" value="TreeGrafter"/>
</dbReference>
<dbReference type="GO" id="GO:0033699">
    <property type="term" value="F:DNA 5'-adenosine monophosphate hydrolase activity"/>
    <property type="evidence" value="ECO:0007669"/>
    <property type="project" value="TreeGrafter"/>
</dbReference>
<dbReference type="Gene3D" id="3.30.428.10">
    <property type="entry name" value="HIT-like"/>
    <property type="match status" value="1"/>
</dbReference>
<dbReference type="GO" id="GO:1990165">
    <property type="term" value="F:single-strand break-containing DNA binding"/>
    <property type="evidence" value="ECO:0007669"/>
    <property type="project" value="TreeGrafter"/>
</dbReference>
<dbReference type="InterPro" id="IPR036265">
    <property type="entry name" value="HIT-like_sf"/>
</dbReference>
<keyword evidence="4" id="KW-0863">Zinc-finger</keyword>
<dbReference type="PROSITE" id="PS00892">
    <property type="entry name" value="HIT_1"/>
    <property type="match status" value="1"/>
</dbReference>
<keyword evidence="5" id="KW-0862">Zinc</keyword>
<dbReference type="Pfam" id="PF11969">
    <property type="entry name" value="DcpS_C"/>
    <property type="match status" value="1"/>
</dbReference>
<keyword evidence="2" id="KW-0479">Metal-binding</keyword>
<name>A0A267F7E2_9PLAT</name>
<keyword evidence="8" id="KW-0539">Nucleus</keyword>
<dbReference type="PANTHER" id="PTHR12486">
    <property type="entry name" value="APRATAXIN-RELATED"/>
    <property type="match status" value="1"/>
</dbReference>
<evidence type="ECO:0000256" key="4">
    <source>
        <dbReference type="ARBA" id="ARBA00022771"/>
    </source>
</evidence>
<dbReference type="InterPro" id="IPR011146">
    <property type="entry name" value="HIT-like"/>
</dbReference>
<evidence type="ECO:0000256" key="5">
    <source>
        <dbReference type="ARBA" id="ARBA00022833"/>
    </source>
</evidence>
<keyword evidence="7" id="KW-0234">DNA repair</keyword>
<evidence type="ECO:0000256" key="8">
    <source>
        <dbReference type="ARBA" id="ARBA00023242"/>
    </source>
</evidence>
<dbReference type="GO" id="GO:0030983">
    <property type="term" value="F:mismatched DNA binding"/>
    <property type="evidence" value="ECO:0007669"/>
    <property type="project" value="TreeGrafter"/>
</dbReference>
<evidence type="ECO:0000313" key="11">
    <source>
        <dbReference type="EMBL" id="PAA69077.1"/>
    </source>
</evidence>
<keyword evidence="3" id="KW-0227">DNA damage</keyword>
<comment type="caution">
    <text evidence="11">The sequence shown here is derived from an EMBL/GenBank/DDBJ whole genome shotgun (WGS) entry which is preliminary data.</text>
</comment>
<accession>A0A267F7E2</accession>
<feature type="domain" description="HIT" evidence="10">
    <location>
        <begin position="64"/>
        <end position="168"/>
    </location>
</feature>
<dbReference type="Proteomes" id="UP000215902">
    <property type="component" value="Unassembled WGS sequence"/>
</dbReference>
<sequence length="273" mass="30018">YWRLLMNDKRPSGKRKLSDAALVSLSSSSSTSPAELAEPAIKTSKPAMTAATVASKGPVQFGWQNGLKSAMQADGQALFSDDVCVIIADKYPKARHHYLVLPKRQIDSLAQLQRSDASMLKRMLAAAESFIAENNLLPKGFRFGFHAVPSMSQLHMHVISQDFVSTCLKTKKHWLSFTTEFFLDCSLLLQLLESADSSQVASTVEEPRQHRQQHLISSGRLGIRGSGHSASLAIDRAWFSSLSKAGELKCNQCARVAKNMPDLKAHLAGHERT</sequence>
<dbReference type="PROSITE" id="PS51084">
    <property type="entry name" value="HIT_2"/>
    <property type="match status" value="1"/>
</dbReference>